<evidence type="ECO:0000259" key="3">
    <source>
        <dbReference type="PROSITE" id="PS50095"/>
    </source>
</evidence>
<dbReference type="PROSITE" id="PS50095">
    <property type="entry name" value="PLAT"/>
    <property type="match status" value="1"/>
</dbReference>
<dbReference type="STRING" id="4533.J3MCJ2"/>
<evidence type="ECO:0000313" key="5">
    <source>
        <dbReference type="Proteomes" id="UP000006038"/>
    </source>
</evidence>
<evidence type="ECO:0000256" key="1">
    <source>
        <dbReference type="PROSITE-ProRule" id="PRU00152"/>
    </source>
</evidence>
<dbReference type="EnsemblPlants" id="OB06G17360.1">
    <property type="protein sequence ID" value="OB06G17360.1"/>
    <property type="gene ID" value="OB06G17360"/>
</dbReference>
<reference evidence="4" key="2">
    <citation type="submission" date="2013-04" db="UniProtKB">
        <authorList>
            <consortium name="EnsemblPlants"/>
        </authorList>
    </citation>
    <scope>IDENTIFICATION</scope>
</reference>
<dbReference type="HOGENOM" id="CLU_2188023_0_0_1"/>
<feature type="chain" id="PRO_5003773682" description="PLAT domain-containing protein" evidence="2">
    <location>
        <begin position="24"/>
        <end position="109"/>
    </location>
</feature>
<dbReference type="Proteomes" id="UP000006038">
    <property type="component" value="Chromosome 6"/>
</dbReference>
<keyword evidence="2" id="KW-0732">Signal</keyword>
<sequence length="109" mass="11305">MATPSPAPPKILLFFLLLALAVAVQCSTSSELDVGGGGNVDYDCVYTVFVRTGSAWKGGTDSAIGVEFAGADGRGQLFTVEQWLATDASPYRLTAVRDRCRSAGNSAAA</sequence>
<proteinExistence type="predicted"/>
<dbReference type="Gramene" id="OB06G17360.1">
    <property type="protein sequence ID" value="OB06G17360.1"/>
    <property type="gene ID" value="OB06G17360"/>
</dbReference>
<accession>J3MCJ2</accession>
<organism evidence="4">
    <name type="scientific">Oryza brachyantha</name>
    <name type="common">malo sina</name>
    <dbReference type="NCBI Taxonomy" id="4533"/>
    <lineage>
        <taxon>Eukaryota</taxon>
        <taxon>Viridiplantae</taxon>
        <taxon>Streptophyta</taxon>
        <taxon>Embryophyta</taxon>
        <taxon>Tracheophyta</taxon>
        <taxon>Spermatophyta</taxon>
        <taxon>Magnoliopsida</taxon>
        <taxon>Liliopsida</taxon>
        <taxon>Poales</taxon>
        <taxon>Poaceae</taxon>
        <taxon>BOP clade</taxon>
        <taxon>Oryzoideae</taxon>
        <taxon>Oryzeae</taxon>
        <taxon>Oryzinae</taxon>
        <taxon>Oryza</taxon>
    </lineage>
</organism>
<protein>
    <recommendedName>
        <fullName evidence="3">PLAT domain-containing protein</fullName>
    </recommendedName>
</protein>
<dbReference type="OMA" id="TAVRDRC"/>
<feature type="signal peptide" evidence="2">
    <location>
        <begin position="1"/>
        <end position="23"/>
    </location>
</feature>
<dbReference type="PANTHER" id="PTHR31718:SF47">
    <property type="entry name" value="OS06G0206401 PROTEIN"/>
    <property type="match status" value="1"/>
</dbReference>
<keyword evidence="5" id="KW-1185">Reference proteome</keyword>
<name>J3MCJ2_ORYBR</name>
<dbReference type="InterPro" id="IPR001024">
    <property type="entry name" value="PLAT/LH2_dom"/>
</dbReference>
<dbReference type="SUPFAM" id="SSF49723">
    <property type="entry name" value="Lipase/lipooxygenase domain (PLAT/LH2 domain)"/>
    <property type="match status" value="1"/>
</dbReference>
<dbReference type="InterPro" id="IPR036392">
    <property type="entry name" value="PLAT/LH2_dom_sf"/>
</dbReference>
<dbReference type="PANTHER" id="PTHR31718">
    <property type="entry name" value="PLAT DOMAIN-CONTAINING PROTEIN"/>
    <property type="match status" value="1"/>
</dbReference>
<comment type="caution">
    <text evidence="1">Lacks conserved residue(s) required for the propagation of feature annotation.</text>
</comment>
<evidence type="ECO:0000256" key="2">
    <source>
        <dbReference type="SAM" id="SignalP"/>
    </source>
</evidence>
<dbReference type="AlphaFoldDB" id="J3MCJ2"/>
<feature type="domain" description="PLAT" evidence="3">
    <location>
        <begin position="44"/>
        <end position="109"/>
    </location>
</feature>
<reference evidence="4" key="1">
    <citation type="journal article" date="2013" name="Nat. Commun.">
        <title>Whole-genome sequencing of Oryza brachyantha reveals mechanisms underlying Oryza genome evolution.</title>
        <authorList>
            <person name="Chen J."/>
            <person name="Huang Q."/>
            <person name="Gao D."/>
            <person name="Wang J."/>
            <person name="Lang Y."/>
            <person name="Liu T."/>
            <person name="Li B."/>
            <person name="Bai Z."/>
            <person name="Luis Goicoechea J."/>
            <person name="Liang C."/>
            <person name="Chen C."/>
            <person name="Zhang W."/>
            <person name="Sun S."/>
            <person name="Liao Y."/>
            <person name="Zhang X."/>
            <person name="Yang L."/>
            <person name="Song C."/>
            <person name="Wang M."/>
            <person name="Shi J."/>
            <person name="Liu G."/>
            <person name="Liu J."/>
            <person name="Zhou H."/>
            <person name="Zhou W."/>
            <person name="Yu Q."/>
            <person name="An N."/>
            <person name="Chen Y."/>
            <person name="Cai Q."/>
            <person name="Wang B."/>
            <person name="Liu B."/>
            <person name="Min J."/>
            <person name="Huang Y."/>
            <person name="Wu H."/>
            <person name="Li Z."/>
            <person name="Zhang Y."/>
            <person name="Yin Y."/>
            <person name="Song W."/>
            <person name="Jiang J."/>
            <person name="Jackson S.A."/>
            <person name="Wing R.A."/>
            <person name="Wang J."/>
            <person name="Chen M."/>
        </authorList>
    </citation>
    <scope>NUCLEOTIDE SEQUENCE [LARGE SCALE GENOMIC DNA]</scope>
    <source>
        <strain evidence="4">cv. IRGC 101232</strain>
    </source>
</reference>
<evidence type="ECO:0000313" key="4">
    <source>
        <dbReference type="EnsemblPlants" id="OB06G17360.1"/>
    </source>
</evidence>